<evidence type="ECO:0000256" key="6">
    <source>
        <dbReference type="SAM" id="Phobius"/>
    </source>
</evidence>
<keyword evidence="4 6" id="KW-1133">Transmembrane helix</keyword>
<organism evidence="7 8">
    <name type="scientific">Bosea robiniae</name>
    <dbReference type="NCBI Taxonomy" id="1036780"/>
    <lineage>
        <taxon>Bacteria</taxon>
        <taxon>Pseudomonadati</taxon>
        <taxon>Pseudomonadota</taxon>
        <taxon>Alphaproteobacteria</taxon>
        <taxon>Hyphomicrobiales</taxon>
        <taxon>Boseaceae</taxon>
        <taxon>Bosea</taxon>
    </lineage>
</organism>
<keyword evidence="2" id="KW-1003">Cell membrane</keyword>
<evidence type="ECO:0000256" key="5">
    <source>
        <dbReference type="ARBA" id="ARBA00023136"/>
    </source>
</evidence>
<sequence>MHSTRDLPLPVALVGLLVATGLSLFAAPHLPAEFRGLAIAGLSLTKAVLVVLGFMRLQRESRALAGALIAYATLVCLLAGGRIALAGLS</sequence>
<evidence type="ECO:0000313" key="8">
    <source>
        <dbReference type="Proteomes" id="UP000199468"/>
    </source>
</evidence>
<dbReference type="Proteomes" id="UP000199468">
    <property type="component" value="Unassembled WGS sequence"/>
</dbReference>
<gene>
    <name evidence="7" type="ORF">SAMN05421844_106416</name>
</gene>
<feature type="transmembrane region" description="Helical" evidence="6">
    <location>
        <begin position="36"/>
        <end position="57"/>
    </location>
</feature>
<proteinExistence type="predicted"/>
<keyword evidence="3 6" id="KW-0812">Transmembrane</keyword>
<evidence type="ECO:0000256" key="4">
    <source>
        <dbReference type="ARBA" id="ARBA00022989"/>
    </source>
</evidence>
<dbReference type="InterPro" id="IPR005171">
    <property type="entry name" value="Cyt_c_oxidase_su4_prok"/>
</dbReference>
<name>A0ABY0P421_9HYPH</name>
<evidence type="ECO:0000313" key="7">
    <source>
        <dbReference type="EMBL" id="SDH08284.1"/>
    </source>
</evidence>
<comment type="caution">
    <text evidence="7">The sequence shown here is derived from an EMBL/GenBank/DDBJ whole genome shotgun (WGS) entry which is preliminary data.</text>
</comment>
<dbReference type="EMBL" id="FNBZ01000006">
    <property type="protein sequence ID" value="SDH08284.1"/>
    <property type="molecule type" value="Genomic_DNA"/>
</dbReference>
<evidence type="ECO:0000256" key="1">
    <source>
        <dbReference type="ARBA" id="ARBA00004651"/>
    </source>
</evidence>
<dbReference type="Pfam" id="PF03626">
    <property type="entry name" value="COX4_pro"/>
    <property type="match status" value="1"/>
</dbReference>
<accession>A0ABY0P421</accession>
<dbReference type="RefSeq" id="WP_091859698.1">
    <property type="nucleotide sequence ID" value="NZ_FNBZ01000006.1"/>
</dbReference>
<feature type="transmembrane region" description="Helical" evidence="6">
    <location>
        <begin position="64"/>
        <end position="85"/>
    </location>
</feature>
<keyword evidence="5 6" id="KW-0472">Membrane</keyword>
<keyword evidence="8" id="KW-1185">Reference proteome</keyword>
<reference evidence="7 8" key="1">
    <citation type="submission" date="2016-10" db="EMBL/GenBank/DDBJ databases">
        <authorList>
            <person name="Varghese N."/>
            <person name="Submissions S."/>
        </authorList>
    </citation>
    <scope>NUCLEOTIDE SEQUENCE [LARGE SCALE GENOMIC DNA]</scope>
    <source>
        <strain evidence="7 8">DSM 26672</strain>
    </source>
</reference>
<protein>
    <submittedName>
        <fullName evidence="7">Cytochrome C oxidase subunit IV</fullName>
    </submittedName>
</protein>
<evidence type="ECO:0000256" key="3">
    <source>
        <dbReference type="ARBA" id="ARBA00022692"/>
    </source>
</evidence>
<comment type="subcellular location">
    <subcellularLocation>
        <location evidence="1">Cell membrane</location>
        <topology evidence="1">Multi-pass membrane protein</topology>
    </subcellularLocation>
</comment>
<evidence type="ECO:0000256" key="2">
    <source>
        <dbReference type="ARBA" id="ARBA00022475"/>
    </source>
</evidence>